<comment type="subcellular location">
    <subcellularLocation>
        <location evidence="1">Periplasm</location>
    </subcellularLocation>
</comment>
<dbReference type="EMBL" id="UINC01070976">
    <property type="protein sequence ID" value="SVC05541.1"/>
    <property type="molecule type" value="Genomic_DNA"/>
</dbReference>
<proteinExistence type="inferred from homology"/>
<evidence type="ECO:0000256" key="1">
    <source>
        <dbReference type="ARBA" id="ARBA00004418"/>
    </source>
</evidence>
<evidence type="ECO:0000256" key="2">
    <source>
        <dbReference type="ARBA" id="ARBA00010742"/>
    </source>
</evidence>
<dbReference type="PANTHER" id="PTHR30024:SF47">
    <property type="entry name" value="TAURINE-BINDING PERIPLASMIC PROTEIN"/>
    <property type="match status" value="1"/>
</dbReference>
<comment type="similarity">
    <text evidence="2">Belongs to the bacterial solute-binding protein SsuA/TauA family.</text>
</comment>
<dbReference type="GO" id="GO:0042597">
    <property type="term" value="C:periplasmic space"/>
    <property type="evidence" value="ECO:0007669"/>
    <property type="project" value="UniProtKB-SubCell"/>
</dbReference>
<feature type="non-terminal residue" evidence="4">
    <location>
        <position position="287"/>
    </location>
</feature>
<dbReference type="Gene3D" id="3.40.190.10">
    <property type="entry name" value="Periplasmic binding protein-like II"/>
    <property type="match status" value="2"/>
</dbReference>
<dbReference type="PANTHER" id="PTHR30024">
    <property type="entry name" value="ALIPHATIC SULFONATES-BINDING PROTEIN-RELATED"/>
    <property type="match status" value="1"/>
</dbReference>
<accession>A0A382J3Z1</accession>
<evidence type="ECO:0000313" key="4">
    <source>
        <dbReference type="EMBL" id="SVC05541.1"/>
    </source>
</evidence>
<reference evidence="4" key="1">
    <citation type="submission" date="2018-05" db="EMBL/GenBank/DDBJ databases">
        <authorList>
            <person name="Lanie J.A."/>
            <person name="Ng W.-L."/>
            <person name="Kazmierczak K.M."/>
            <person name="Andrzejewski T.M."/>
            <person name="Davidsen T.M."/>
            <person name="Wayne K.J."/>
            <person name="Tettelin H."/>
            <person name="Glass J.I."/>
            <person name="Rusch D."/>
            <person name="Podicherti R."/>
            <person name="Tsui H.-C.T."/>
            <person name="Winkler M.E."/>
        </authorList>
    </citation>
    <scope>NUCLEOTIDE SEQUENCE</scope>
</reference>
<sequence>MSKFRIQPHNRLQEWVAEEKGYFKTEGLDYEFVHGRLLGPEATAPVPVGGGPVEVKSGAFESMEAGRACEVSAACHWAVSHASAQGHGLMWGHAYSITPSGLYTAPDSEIRTAADLKGVEVGVGYHSGSHFSTLQALEKFLSPDDIRLKFVGGPNDRLDLLLDRQIQVANVFGAQLYTLEQQGFRKVVDTTFMIGFLFSAHADLDDVAAYFRALQRAQRDIDRDPGVYKHYFLKELPERFHDLVDIESFGPGERLVFEPYTKEMFDATHRWMASWKLFPDTREHSYE</sequence>
<evidence type="ECO:0000256" key="3">
    <source>
        <dbReference type="ARBA" id="ARBA00022729"/>
    </source>
</evidence>
<keyword evidence="3" id="KW-0732">Signal</keyword>
<gene>
    <name evidence="4" type="ORF">METZ01_LOCUS258395</name>
</gene>
<name>A0A382J3Z1_9ZZZZ</name>
<dbReference type="SUPFAM" id="SSF53850">
    <property type="entry name" value="Periplasmic binding protein-like II"/>
    <property type="match status" value="1"/>
</dbReference>
<dbReference type="AlphaFoldDB" id="A0A382J3Z1"/>
<protein>
    <recommendedName>
        <fullName evidence="5">SsuA/THI5-like domain-containing protein</fullName>
    </recommendedName>
</protein>
<organism evidence="4">
    <name type="scientific">marine metagenome</name>
    <dbReference type="NCBI Taxonomy" id="408172"/>
    <lineage>
        <taxon>unclassified sequences</taxon>
        <taxon>metagenomes</taxon>
        <taxon>ecological metagenomes</taxon>
    </lineage>
</organism>
<evidence type="ECO:0008006" key="5">
    <source>
        <dbReference type="Google" id="ProtNLM"/>
    </source>
</evidence>